<proteinExistence type="predicted"/>
<evidence type="ECO:0000256" key="1">
    <source>
        <dbReference type="SAM" id="MobiDB-lite"/>
    </source>
</evidence>
<feature type="compositionally biased region" description="Low complexity" evidence="1">
    <location>
        <begin position="578"/>
        <end position="587"/>
    </location>
</feature>
<feature type="compositionally biased region" description="Basic residues" evidence="1">
    <location>
        <begin position="473"/>
        <end position="485"/>
    </location>
</feature>
<comment type="caution">
    <text evidence="2">The sequence shown here is derived from an EMBL/GenBank/DDBJ whole genome shotgun (WGS) entry which is preliminary data.</text>
</comment>
<reference evidence="2 3" key="1">
    <citation type="journal article" date="2021" name="MBio">
        <title>A New Model Trypanosomatid, Novymonas esmeraldas: Genomic Perception of Its 'Candidatus Pandoraea novymonadis' Endosymbiont.</title>
        <authorList>
            <person name="Zakharova A."/>
            <person name="Saura A."/>
            <person name="Butenko A."/>
            <person name="Podesvova L."/>
            <person name="Warmusova S."/>
            <person name="Kostygov A.Y."/>
            <person name="Nenarokova A."/>
            <person name="Lukes J."/>
            <person name="Opperdoes F.R."/>
            <person name="Yurchenko V."/>
        </authorList>
    </citation>
    <scope>NUCLEOTIDE SEQUENCE [LARGE SCALE GENOMIC DNA]</scope>
    <source>
        <strain evidence="2 3">E262AT.01</strain>
    </source>
</reference>
<feature type="region of interest" description="Disordered" evidence="1">
    <location>
        <begin position="547"/>
        <end position="594"/>
    </location>
</feature>
<evidence type="ECO:0000313" key="2">
    <source>
        <dbReference type="EMBL" id="KAK7199013.1"/>
    </source>
</evidence>
<dbReference type="AlphaFoldDB" id="A0AAW0EY00"/>
<dbReference type="Proteomes" id="UP001430356">
    <property type="component" value="Unassembled WGS sequence"/>
</dbReference>
<accession>A0AAW0EY00</accession>
<sequence length="706" mass="76196">MRALLHICLSRRCALSSLRRTVGTAGGADEDVTVTCASVVAELRRLFPWSAAYAVWRRRQLQTSADVPVPVAAHFNATADEDERQFDWRRVFMVRYEAHSPTCRTADAETWESRAAQLWEAVLQSSSSSSGAGPPQRHDGTPLPPGAARSTFAWSTPAAYELYHLRDPDAADAPRCWSSVARRLWRVGCVHAIPALPQPPPLLLRRQLTRGAAAGSDDAACHTDADVLVEDVAGLLEQDTLAGSVCSLHDYCCFLSEGDDGVGAADAVKMCGAAPSRTSEAVRTSPSSSSPPVSFYAPPLAHGGEETVRGYCASDWSQRWRSVDVAEAAADEVGVESTPRTDAASVHPRPLHCDVGHRQWDCMPSQTFAAEVAQLRGGGATAHAAHAAPPLLSAARCVTVLLAHPHAWVSFTVRHHVHVPPVWHGGGSPAAGTAEHSAALSHLWCFLQQPCHLSTEELQAWASAPTPRALHQQQRHHRRRRRRHLCASGDARAPPKLSDHVVATASPAAAAAAARAHTWLVYVHPDVSRNTLPQLWTSAFERTAAATAAPVAVEEDAEEDAEGDAAPWQRAAPPTPPCIASTTAAAASRRRQRRHAAETMLLTRFLLQAASASPQSSRAHRRTRPSATRQREGRTNTTTTTTAAAAAAARGARTSATPVSVSPLPRSTDLLRQRTWLMKPYVLAEEMKYGRIVRYHRAVLAVPRML</sequence>
<gene>
    <name evidence="2" type="ORF">NESM_000869000</name>
</gene>
<feature type="compositionally biased region" description="Low complexity" evidence="1">
    <location>
        <begin position="285"/>
        <end position="298"/>
    </location>
</feature>
<feature type="region of interest" description="Disordered" evidence="1">
    <location>
        <begin position="610"/>
        <end position="641"/>
    </location>
</feature>
<name>A0AAW0EY00_9TRYP</name>
<evidence type="ECO:0000313" key="3">
    <source>
        <dbReference type="Proteomes" id="UP001430356"/>
    </source>
</evidence>
<feature type="region of interest" description="Disordered" evidence="1">
    <location>
        <begin position="124"/>
        <end position="148"/>
    </location>
</feature>
<organism evidence="2 3">
    <name type="scientific">Novymonas esmeraldas</name>
    <dbReference type="NCBI Taxonomy" id="1808958"/>
    <lineage>
        <taxon>Eukaryota</taxon>
        <taxon>Discoba</taxon>
        <taxon>Euglenozoa</taxon>
        <taxon>Kinetoplastea</taxon>
        <taxon>Metakinetoplastina</taxon>
        <taxon>Trypanosomatida</taxon>
        <taxon>Trypanosomatidae</taxon>
        <taxon>Novymonas</taxon>
    </lineage>
</organism>
<dbReference type="EMBL" id="JAECZO010000199">
    <property type="protein sequence ID" value="KAK7199013.1"/>
    <property type="molecule type" value="Genomic_DNA"/>
</dbReference>
<feature type="region of interest" description="Disordered" evidence="1">
    <location>
        <begin position="275"/>
        <end position="298"/>
    </location>
</feature>
<keyword evidence="3" id="KW-1185">Reference proteome</keyword>
<feature type="region of interest" description="Disordered" evidence="1">
    <location>
        <begin position="468"/>
        <end position="495"/>
    </location>
</feature>
<feature type="compositionally biased region" description="Acidic residues" evidence="1">
    <location>
        <begin position="553"/>
        <end position="563"/>
    </location>
</feature>
<protein>
    <submittedName>
        <fullName evidence="2">Uncharacterized protein</fullName>
    </submittedName>
</protein>